<organism evidence="2 3">
    <name type="scientific">Lactococcus lactis subsp. lactis</name>
    <name type="common">Streptococcus lactis</name>
    <dbReference type="NCBI Taxonomy" id="1360"/>
    <lineage>
        <taxon>Bacteria</taxon>
        <taxon>Bacillati</taxon>
        <taxon>Bacillota</taxon>
        <taxon>Bacilli</taxon>
        <taxon>Lactobacillales</taxon>
        <taxon>Streptococcaceae</taxon>
        <taxon>Lactococcus</taxon>
    </lineage>
</organism>
<dbReference type="Pfam" id="PF03816">
    <property type="entry name" value="LytR_cpsA_psr"/>
    <property type="match status" value="1"/>
</dbReference>
<dbReference type="AlphaFoldDB" id="A0A0B8QSS4"/>
<dbReference type="PATRIC" id="fig|1360.96.peg.1253"/>
<dbReference type="PANTHER" id="PTHR33392:SF6">
    <property type="entry name" value="POLYISOPRENYL-TEICHOIC ACID--PEPTIDOGLYCAN TEICHOIC ACID TRANSFERASE TAGU"/>
    <property type="match status" value="1"/>
</dbReference>
<dbReference type="EMBL" id="BBSI01000017">
    <property type="protein sequence ID" value="GAM79987.1"/>
    <property type="molecule type" value="Genomic_DNA"/>
</dbReference>
<dbReference type="Proteomes" id="UP000031847">
    <property type="component" value="Unassembled WGS sequence"/>
</dbReference>
<proteinExistence type="inferred from homology"/>
<reference evidence="2 3" key="1">
    <citation type="submission" date="2015-01" db="EMBL/GenBank/DDBJ databases">
        <title>Lactococcus lactis subsp.lactis JCM 5805 whole genome shotgun sequence.</title>
        <authorList>
            <person name="Fujii T."/>
            <person name="Tomita Y."/>
            <person name="Ikushima S."/>
            <person name="Fujiwara D."/>
        </authorList>
    </citation>
    <scope>NUCLEOTIDE SEQUENCE [LARGE SCALE GENOMIC DNA]</scope>
    <source>
        <strain evidence="2 3">JCM 5805</strain>
    </source>
</reference>
<protein>
    <submittedName>
        <fullName evidence="2">Transcriptional regulator</fullName>
    </submittedName>
</protein>
<sequence length="306" mass="33752">MVKSRVAEDGRQIKRGNKKKKRKVLKIFLFVLLFFIIILGAVGGKVYFDLKTAVTKAYVNPPTQMTSISLKKKEPFTTAILGISKIDGKDVLVSANLAATNPRLQQTTVINLSTSAILPDKQTLLTLYNSKGEAAVIKEMEKLLQVKINKFVGMNFDQMGELVQAIGGVSIQNANEFSAQGFKFPQGTVALNKAEEVAAYFTLLNAGDTKKAFARQQEVVMAVVSKLKSPRVLIRHYGQILTAFPKVFKTSFNFGNVKALALNYHGAIRIKKINIHSDKVEGQSEVTTISQANLDLAKIQFQESLK</sequence>
<comment type="similarity">
    <text evidence="1">Belongs to the LytR/CpsA/Psr (LCP) family.</text>
</comment>
<accession>A0A0B8QSS4</accession>
<dbReference type="InterPro" id="IPR050922">
    <property type="entry name" value="LytR/CpsA/Psr_CW_biosynth"/>
</dbReference>
<gene>
    <name evidence="2" type="ORF">JCM5805K_1095</name>
</gene>
<comment type="caution">
    <text evidence="2">The sequence shown here is derived from an EMBL/GenBank/DDBJ whole genome shotgun (WGS) entry which is preliminary data.</text>
</comment>
<dbReference type="InterPro" id="IPR004474">
    <property type="entry name" value="LytR_CpsA_psr"/>
</dbReference>
<evidence type="ECO:0000313" key="2">
    <source>
        <dbReference type="EMBL" id="GAM79987.1"/>
    </source>
</evidence>
<name>A0A0B8QSS4_LACLL</name>
<dbReference type="PANTHER" id="PTHR33392">
    <property type="entry name" value="POLYISOPRENYL-TEICHOIC ACID--PEPTIDOGLYCAN TEICHOIC ACID TRANSFERASE TAGU"/>
    <property type="match status" value="1"/>
</dbReference>
<evidence type="ECO:0000313" key="3">
    <source>
        <dbReference type="Proteomes" id="UP000031847"/>
    </source>
</evidence>
<evidence type="ECO:0000256" key="1">
    <source>
        <dbReference type="ARBA" id="ARBA00006068"/>
    </source>
</evidence>
<dbReference type="RefSeq" id="WP_025016646.1">
    <property type="nucleotide sequence ID" value="NZ_BAABQR010000001.1"/>
</dbReference>
<dbReference type="Gene3D" id="3.40.630.190">
    <property type="entry name" value="LCP protein"/>
    <property type="match status" value="1"/>
</dbReference>